<dbReference type="PANTHER" id="PTHR47738:SF1">
    <property type="entry name" value="NITROGEN REGULATORY PROTEIN"/>
    <property type="match status" value="1"/>
</dbReference>
<dbReference type="InterPro" id="IPR051541">
    <property type="entry name" value="PTS_SugarTrans_NitroReg"/>
</dbReference>
<dbReference type="InterPro" id="IPR016152">
    <property type="entry name" value="PTrfase/Anion_transptr"/>
</dbReference>
<protein>
    <submittedName>
        <fullName evidence="2">PTS IIA-like nitrogen regulatory protein PtsN</fullName>
    </submittedName>
</protein>
<dbReference type="RefSeq" id="WP_182807508.1">
    <property type="nucleotide sequence ID" value="NZ_JACJFM010000003.1"/>
</dbReference>
<name>A0A839IKK7_9GAMM</name>
<dbReference type="InterPro" id="IPR006320">
    <property type="entry name" value="PTS_Nitro_regul"/>
</dbReference>
<comment type="caution">
    <text evidence="2">The sequence shown here is derived from an EMBL/GenBank/DDBJ whole genome shotgun (WGS) entry which is preliminary data.</text>
</comment>
<dbReference type="NCBIfam" id="TIGR01419">
    <property type="entry name" value="nitro_reg_IIA"/>
    <property type="match status" value="1"/>
</dbReference>
<reference evidence="2 3" key="1">
    <citation type="submission" date="2020-08" db="EMBL/GenBank/DDBJ databases">
        <title>Oceanospirillum sp. nov. isolated from marine sediment.</title>
        <authorList>
            <person name="Ji X."/>
        </authorList>
    </citation>
    <scope>NUCLEOTIDE SEQUENCE [LARGE SCALE GENOMIC DNA]</scope>
    <source>
        <strain evidence="2 3">D5</strain>
    </source>
</reference>
<dbReference type="GO" id="GO:0008982">
    <property type="term" value="F:protein-N(PI)-phosphohistidine-sugar phosphotransferase activity"/>
    <property type="evidence" value="ECO:0007669"/>
    <property type="project" value="InterPro"/>
</dbReference>
<dbReference type="Gene3D" id="3.40.930.10">
    <property type="entry name" value="Mannitol-specific EII, Chain A"/>
    <property type="match status" value="1"/>
</dbReference>
<dbReference type="CDD" id="cd00211">
    <property type="entry name" value="PTS_IIA_fru"/>
    <property type="match status" value="1"/>
</dbReference>
<keyword evidence="3" id="KW-1185">Reference proteome</keyword>
<organism evidence="2 3">
    <name type="scientific">Oceanospirillum sediminis</name>
    <dbReference type="NCBI Taxonomy" id="2760088"/>
    <lineage>
        <taxon>Bacteria</taxon>
        <taxon>Pseudomonadati</taxon>
        <taxon>Pseudomonadota</taxon>
        <taxon>Gammaproteobacteria</taxon>
        <taxon>Oceanospirillales</taxon>
        <taxon>Oceanospirillaceae</taxon>
        <taxon>Oceanospirillum</taxon>
    </lineage>
</organism>
<evidence type="ECO:0000259" key="1">
    <source>
        <dbReference type="PROSITE" id="PS51094"/>
    </source>
</evidence>
<sequence length="148" mass="16494">MPLNSVLTPLRTLDGVPGGSKKRLLEFFSKFISQQIPALESNEVFDKLIARERLGSTGIGEGIAVPHCRISNCSESVGTFIRLKDKIDFDAIDGKPVDMMFILLVPEEANDEHLNLLSSLAEKFADPEFCRKLRSAPGSEELYQLWVQ</sequence>
<proteinExistence type="predicted"/>
<dbReference type="PANTHER" id="PTHR47738">
    <property type="entry name" value="PTS SYSTEM FRUCTOSE-LIKE EIIA COMPONENT-RELATED"/>
    <property type="match status" value="1"/>
</dbReference>
<evidence type="ECO:0000313" key="3">
    <source>
        <dbReference type="Proteomes" id="UP000565262"/>
    </source>
</evidence>
<dbReference type="AlphaFoldDB" id="A0A839IKK7"/>
<dbReference type="GO" id="GO:0030295">
    <property type="term" value="F:protein kinase activator activity"/>
    <property type="evidence" value="ECO:0007669"/>
    <property type="project" value="TreeGrafter"/>
</dbReference>
<dbReference type="SUPFAM" id="SSF55804">
    <property type="entry name" value="Phoshotransferase/anion transport protein"/>
    <property type="match status" value="1"/>
</dbReference>
<gene>
    <name evidence="2" type="primary">ptsN</name>
    <name evidence="2" type="ORF">H4O21_03760</name>
</gene>
<dbReference type="PROSITE" id="PS51094">
    <property type="entry name" value="PTS_EIIA_TYPE_2"/>
    <property type="match status" value="1"/>
</dbReference>
<evidence type="ECO:0000313" key="2">
    <source>
        <dbReference type="EMBL" id="MBB1485725.1"/>
    </source>
</evidence>
<dbReference type="GO" id="GO:0009401">
    <property type="term" value="P:phosphoenolpyruvate-dependent sugar phosphotransferase system"/>
    <property type="evidence" value="ECO:0007669"/>
    <property type="project" value="InterPro"/>
</dbReference>
<feature type="domain" description="PTS EIIA type-2" evidence="1">
    <location>
        <begin position="5"/>
        <end position="148"/>
    </location>
</feature>
<dbReference type="Proteomes" id="UP000565262">
    <property type="component" value="Unassembled WGS sequence"/>
</dbReference>
<accession>A0A839IKK7</accession>
<dbReference type="Pfam" id="PF00359">
    <property type="entry name" value="PTS_EIIA_2"/>
    <property type="match status" value="1"/>
</dbReference>
<dbReference type="EMBL" id="JACJFM010000003">
    <property type="protein sequence ID" value="MBB1485725.1"/>
    <property type="molecule type" value="Genomic_DNA"/>
</dbReference>
<dbReference type="InterPro" id="IPR002178">
    <property type="entry name" value="PTS_EIIA_type-2_dom"/>
</dbReference>